<dbReference type="Pfam" id="PF22530">
    <property type="entry name" value="Terminase-T7_RNaseH-like"/>
    <property type="match status" value="1"/>
</dbReference>
<dbReference type="Gene3D" id="3.30.420.240">
    <property type="match status" value="1"/>
</dbReference>
<dbReference type="InterPro" id="IPR027417">
    <property type="entry name" value="P-loop_NTPase"/>
</dbReference>
<dbReference type="GO" id="GO:0005524">
    <property type="term" value="F:ATP binding"/>
    <property type="evidence" value="ECO:0007669"/>
    <property type="project" value="InterPro"/>
</dbReference>
<feature type="domain" description="Terminase large subunit ribonuclease H-like" evidence="1">
    <location>
        <begin position="337"/>
        <end position="444"/>
    </location>
</feature>
<name>A0A212KF57_9DELT</name>
<evidence type="ECO:0000313" key="2">
    <source>
        <dbReference type="EMBL" id="SBW10272.1"/>
    </source>
</evidence>
<dbReference type="NCBIfam" id="NF033889">
    <property type="entry name" value="termin_lrg_T7"/>
    <property type="match status" value="1"/>
</dbReference>
<gene>
    <name evidence="2" type="ORF">KL86DPRO_60100</name>
</gene>
<organism evidence="2">
    <name type="scientific">uncultured delta proteobacterium</name>
    <dbReference type="NCBI Taxonomy" id="34034"/>
    <lineage>
        <taxon>Bacteria</taxon>
        <taxon>Deltaproteobacteria</taxon>
        <taxon>environmental samples</taxon>
    </lineage>
</organism>
<dbReference type="HAMAP" id="MF_04147">
    <property type="entry name" value="TERL_T7"/>
    <property type="match status" value="1"/>
</dbReference>
<evidence type="ECO:0000259" key="1">
    <source>
        <dbReference type="Pfam" id="PF22530"/>
    </source>
</evidence>
<proteinExistence type="inferred from homology"/>
<dbReference type="InterPro" id="IPR054762">
    <property type="entry name" value="Gp19_RNaseH-like"/>
</dbReference>
<dbReference type="EMBL" id="FLUQ01000006">
    <property type="protein sequence ID" value="SBW10272.1"/>
    <property type="molecule type" value="Genomic_DNA"/>
</dbReference>
<sequence length="585" mass="65081">MPALRRWILGLPDPTPIQLEIAWYLQHGPRRKIVEAFRGIGKSWITSAYVVWRLLLNPELKFLVVSASKDRANNFTIFTRRLISEIPILQSLAPRLDQRDSMISFDVGPASPDHSPSVKSVGITGQLTGTRADEIIADDVEVANNSITQAMRERIAEAVKEFDAILKPGGVITYLGTPQCEQSLYNVLPERGYSVRIWPARYPTDAQIAAYGDKLAPVILQALAQGKAIVGRSTDPLRFSDDDLLERELSYGRAGFSLQFMLDTSLSDADRYPLRLRDLIVLDADLRETAPEALVWGASPDLALPELPCVGLNGDRYYRPQSIPGIWLPYTGSVMAIDPSGRGRDETGYAVVKMLNGRLFVTAAGGLKSGYSEDTLKALAQIAKEQGVNKIIIEANFGDGMYTELLKPHLARIYPVEVEEVKHNRQKELRITDTLEPVISGHKLVFAAGVIRSDFTSTRDYPTETAHRFQLMWQISHITRDRGSLAQDDRLDALAIAVSYWIEAMNQDEQRNVEARKEKELLAELATFQGEARQRVTDKKLLADITASGMAFDPTIVQLGIQRHYLVGLGLVDGETGNTARWISV</sequence>
<protein>
    <submittedName>
        <fullName evidence="2">DNA maturase B</fullName>
    </submittedName>
</protein>
<dbReference type="GO" id="GO:0004519">
    <property type="term" value="F:endonuclease activity"/>
    <property type="evidence" value="ECO:0007669"/>
    <property type="project" value="InterPro"/>
</dbReference>
<accession>A0A212KF57</accession>
<reference evidence="2" key="1">
    <citation type="submission" date="2016-04" db="EMBL/GenBank/DDBJ databases">
        <authorList>
            <person name="Evans L.H."/>
            <person name="Alamgir A."/>
            <person name="Owens N."/>
            <person name="Weber N.D."/>
            <person name="Virtaneva K."/>
            <person name="Barbian K."/>
            <person name="Babar A."/>
            <person name="Rosenke K."/>
        </authorList>
    </citation>
    <scope>NUCLEOTIDE SEQUENCE</scope>
    <source>
        <strain evidence="2">86</strain>
    </source>
</reference>
<dbReference type="InterPro" id="IPR044271">
    <property type="entry name" value="Terminase_large_su_gp19"/>
</dbReference>
<dbReference type="AlphaFoldDB" id="A0A212KF57"/>
<dbReference type="InterPro" id="IPR047987">
    <property type="entry name" value="Gp19-like_virus"/>
</dbReference>
<dbReference type="Gene3D" id="3.40.50.300">
    <property type="entry name" value="P-loop containing nucleotide triphosphate hydrolases"/>
    <property type="match status" value="1"/>
</dbReference>
<dbReference type="GO" id="GO:0016887">
    <property type="term" value="F:ATP hydrolysis activity"/>
    <property type="evidence" value="ECO:0007669"/>
    <property type="project" value="InterPro"/>
</dbReference>